<dbReference type="AlphaFoldDB" id="A0A9N8DR64"/>
<feature type="compositionally biased region" description="Polar residues" evidence="1">
    <location>
        <begin position="1062"/>
        <end position="1076"/>
    </location>
</feature>
<accession>A0A9N8DR64</accession>
<dbReference type="InterPro" id="IPR005114">
    <property type="entry name" value="Helicase_assoc"/>
</dbReference>
<feature type="compositionally biased region" description="Low complexity" evidence="1">
    <location>
        <begin position="72"/>
        <end position="81"/>
    </location>
</feature>
<evidence type="ECO:0000259" key="2">
    <source>
        <dbReference type="Pfam" id="PF03457"/>
    </source>
</evidence>
<dbReference type="PANTHER" id="PTHR33418:SF1">
    <property type="entry name" value="HELICASE-ASSOCIATED DOMAIN-CONTAINING PROTEIN"/>
    <property type="match status" value="1"/>
</dbReference>
<feature type="compositionally biased region" description="Low complexity" evidence="1">
    <location>
        <begin position="1002"/>
        <end position="1029"/>
    </location>
</feature>
<reference evidence="3" key="1">
    <citation type="submission" date="2020-06" db="EMBL/GenBank/DDBJ databases">
        <authorList>
            <consortium name="Plant Systems Biology data submission"/>
        </authorList>
    </citation>
    <scope>NUCLEOTIDE SEQUENCE</scope>
    <source>
        <strain evidence="3">D6</strain>
    </source>
</reference>
<evidence type="ECO:0000313" key="4">
    <source>
        <dbReference type="Proteomes" id="UP001153069"/>
    </source>
</evidence>
<dbReference type="Proteomes" id="UP001153069">
    <property type="component" value="Unassembled WGS sequence"/>
</dbReference>
<organism evidence="3 4">
    <name type="scientific">Seminavis robusta</name>
    <dbReference type="NCBI Taxonomy" id="568900"/>
    <lineage>
        <taxon>Eukaryota</taxon>
        <taxon>Sar</taxon>
        <taxon>Stramenopiles</taxon>
        <taxon>Ochrophyta</taxon>
        <taxon>Bacillariophyta</taxon>
        <taxon>Bacillariophyceae</taxon>
        <taxon>Bacillariophycidae</taxon>
        <taxon>Naviculales</taxon>
        <taxon>Naviculaceae</taxon>
        <taxon>Seminavis</taxon>
    </lineage>
</organism>
<sequence>MASPSLSTSATLNKSDSTTSNVNNTEPNSIRKSSNASSSMGGSMDSETARLLNSLGSVGSSLADVGTGIDGNGAASAAAAGGKEGDKTAKEASDTTAATITATDDDGEAQFQVPATVPQHHHLKFASSADDPNLHSSLPKLSLPTEENGSLSSSKGSSRISERRLPSKKRKMSYESYDAAVASGDSAADRRRKMSCESFGSAIMNDMSFLSRRRKMSYESYDSAMGDSYLGLATLDSGIVPKLPDVLSVATKGSGTSADNLPLPAVSALDHLDALGDDGAELPTTATVVKIRPPDEGSASKQYAAAAAAAEPRGPDDQSDGDATFTSSGHRILMEAIMMTSGEDMGRRKRFESWGGMSDLSVHMGGTDTAAAIAASALHHTGIFDDVTAAANFGGGSVASSVTDDHPKPPAETATDGRDRTASMSDGTFPVPASLDGVEISSDLQKFVAAAVASVGDTLAELAGNIESVTAAVHLDNKPSAAAAKDDDTRQGSEVSSIATQLMLGTSLDDLPKIPFGDSSTQPSNPDKSVNAGISVDYDAVAAAVDAAHAATGDLDLSAIEGAITIHGQMSSTASSISSGAGKAKWMRKLPTHGKKASTHAQLLKNVPKSLLSEKEQEELHERARKAAGYVPPSQSGEPSTPNNRALPPLKKRKRMTPEPAVAKSSAHETPKISNTSSRVADQLPSVVVSAAAKTSGAKSGNKEKSTQKWDSMYDCLLQFVLDRKEEETAGASEEEIADWIWDGNVPTTYKTKDGKALGRWINNQRSAKSKGTLKEEREIRLVNAGLKWSVLASNSWNEMLDELGIYIAEYTKDGKKWDGNVPTNYRIKARANGKKMSEEDKNLGRWVNRQRSLYQAGRLRKDRQLALEKIGLKWSMLATTSWDAMYETLLEYVKDKETKGVKWDGNVPANYRTDDHPPRALGRWINRQRSTHVKKKLKQEYVDKLSNLGLKWSVHERPRIGDPEVPNPDSSTSGVVAHTASVPATIAVPAKQSDKTQDGLATQPTVPAAQPKAPAAQPNVPAAQPKAPVSQQTVPAAQQKVPLPVRVTSVRFDDEKEESKGNNQVSKPQPKTDNSAVDEKKKTNDNNQQVDSKKVASPQTTGQRKTNCDSAASGPTSQTQSAPPSKPSVVTAKS</sequence>
<feature type="compositionally biased region" description="Polar residues" evidence="1">
    <location>
        <begin position="1"/>
        <end position="28"/>
    </location>
</feature>
<feature type="domain" description="Helicase-associated" evidence="2">
    <location>
        <begin position="880"/>
        <end position="950"/>
    </location>
</feature>
<feature type="domain" description="Helicase-associated" evidence="2">
    <location>
        <begin position="708"/>
        <end position="784"/>
    </location>
</feature>
<keyword evidence="4" id="KW-1185">Reference proteome</keyword>
<feature type="compositionally biased region" description="Basic and acidic residues" evidence="1">
    <location>
        <begin position="403"/>
        <end position="421"/>
    </location>
</feature>
<comment type="caution">
    <text evidence="3">The sequence shown here is derived from an EMBL/GenBank/DDBJ whole genome shotgun (WGS) entry which is preliminary data.</text>
</comment>
<feature type="compositionally biased region" description="Polar residues" evidence="1">
    <location>
        <begin position="1098"/>
        <end position="1124"/>
    </location>
</feature>
<feature type="region of interest" description="Disordered" evidence="1">
    <location>
        <begin position="616"/>
        <end position="681"/>
    </location>
</feature>
<feature type="compositionally biased region" description="Basic and acidic residues" evidence="1">
    <location>
        <begin position="1052"/>
        <end position="1061"/>
    </location>
</feature>
<dbReference type="PANTHER" id="PTHR33418">
    <property type="entry name" value="HELICASE-ASSOCIATED"/>
    <property type="match status" value="1"/>
</dbReference>
<gene>
    <name evidence="3" type="ORF">SEMRO_229_G093100.1</name>
</gene>
<dbReference type="OrthoDB" id="48646at2759"/>
<feature type="region of interest" description="Disordered" evidence="1">
    <location>
        <begin position="307"/>
        <end position="326"/>
    </location>
</feature>
<protein>
    <submittedName>
        <fullName evidence="3">Helicase associated domain</fullName>
    </submittedName>
</protein>
<feature type="region of interest" description="Disordered" evidence="1">
    <location>
        <begin position="989"/>
        <end position="1135"/>
    </location>
</feature>
<name>A0A9N8DR64_9STRA</name>
<feature type="compositionally biased region" description="Basic and acidic residues" evidence="1">
    <location>
        <begin position="83"/>
        <end position="93"/>
    </location>
</feature>
<feature type="domain" description="Helicase-associated" evidence="2">
    <location>
        <begin position="795"/>
        <end position="872"/>
    </location>
</feature>
<dbReference type="EMBL" id="CAICTM010000228">
    <property type="protein sequence ID" value="CAB9505394.1"/>
    <property type="molecule type" value="Genomic_DNA"/>
</dbReference>
<dbReference type="Gene3D" id="6.10.140.530">
    <property type="match status" value="3"/>
</dbReference>
<proteinExistence type="predicted"/>
<feature type="compositionally biased region" description="Polar residues" evidence="1">
    <location>
        <begin position="633"/>
        <end position="644"/>
    </location>
</feature>
<feature type="compositionally biased region" description="Low complexity" evidence="1">
    <location>
        <begin position="150"/>
        <end position="159"/>
    </location>
</feature>
<feature type="region of interest" description="Disordered" evidence="1">
    <location>
        <begin position="1"/>
        <end position="183"/>
    </location>
</feature>
<feature type="compositionally biased region" description="Low complexity" evidence="1">
    <location>
        <begin position="30"/>
        <end position="62"/>
    </location>
</feature>
<evidence type="ECO:0000256" key="1">
    <source>
        <dbReference type="SAM" id="MobiDB-lite"/>
    </source>
</evidence>
<dbReference type="Pfam" id="PF03457">
    <property type="entry name" value="HA"/>
    <property type="match status" value="3"/>
</dbReference>
<evidence type="ECO:0000313" key="3">
    <source>
        <dbReference type="EMBL" id="CAB9505394.1"/>
    </source>
</evidence>
<feature type="region of interest" description="Disordered" evidence="1">
    <location>
        <begin position="398"/>
        <end position="428"/>
    </location>
</feature>